<dbReference type="Proteomes" id="UP000248889">
    <property type="component" value="Unassembled WGS sequence"/>
</dbReference>
<protein>
    <submittedName>
        <fullName evidence="3">Uncharacterized protein</fullName>
    </submittedName>
</protein>
<feature type="compositionally biased region" description="Basic residues" evidence="1">
    <location>
        <begin position="167"/>
        <end position="179"/>
    </location>
</feature>
<feature type="region of interest" description="Disordered" evidence="1">
    <location>
        <begin position="90"/>
        <end position="179"/>
    </location>
</feature>
<keyword evidence="4" id="KW-1185">Reference proteome</keyword>
<sequence length="179" mass="19037">MIIILGLIILIAAAVVAVAGIFTNTGSAHAVNGAFSVFGHHMTGSTGTLFLFGIIVGAAAMLGLGLLLVGARRTSRRGIEARHALRHSRRETVAAGKDRDDLIEQRDSARAESASAGRERDDLAQQRDDLAEQRDDLITGQKPLTTPVPQDTETPGTEAVPTDGTHRGLHLFGHRPAHR</sequence>
<evidence type="ECO:0000313" key="3">
    <source>
        <dbReference type="EMBL" id="RAG83356.1"/>
    </source>
</evidence>
<name>A0A2X0IZK4_9ACTN</name>
<feature type="compositionally biased region" description="Polar residues" evidence="1">
    <location>
        <begin position="142"/>
        <end position="155"/>
    </location>
</feature>
<organism evidence="3 4">
    <name type="scientific">Streptacidiphilus pinicola</name>
    <dbReference type="NCBI Taxonomy" id="2219663"/>
    <lineage>
        <taxon>Bacteria</taxon>
        <taxon>Bacillati</taxon>
        <taxon>Actinomycetota</taxon>
        <taxon>Actinomycetes</taxon>
        <taxon>Kitasatosporales</taxon>
        <taxon>Streptomycetaceae</taxon>
        <taxon>Streptacidiphilus</taxon>
    </lineage>
</organism>
<evidence type="ECO:0000256" key="1">
    <source>
        <dbReference type="SAM" id="MobiDB-lite"/>
    </source>
</evidence>
<proteinExistence type="predicted"/>
<keyword evidence="2" id="KW-0472">Membrane</keyword>
<dbReference type="AlphaFoldDB" id="A0A2X0IZK4"/>
<feature type="transmembrane region" description="Helical" evidence="2">
    <location>
        <begin position="49"/>
        <end position="69"/>
    </location>
</feature>
<evidence type="ECO:0000313" key="4">
    <source>
        <dbReference type="Proteomes" id="UP000248889"/>
    </source>
</evidence>
<dbReference type="EMBL" id="QKYN01000089">
    <property type="protein sequence ID" value="RAG83356.1"/>
    <property type="molecule type" value="Genomic_DNA"/>
</dbReference>
<feature type="compositionally biased region" description="Basic and acidic residues" evidence="1">
    <location>
        <begin position="90"/>
        <end position="110"/>
    </location>
</feature>
<accession>A0A2X0IZK4</accession>
<gene>
    <name evidence="3" type="ORF">DN069_22835</name>
</gene>
<feature type="compositionally biased region" description="Basic and acidic residues" evidence="1">
    <location>
        <begin position="117"/>
        <end position="137"/>
    </location>
</feature>
<evidence type="ECO:0000256" key="2">
    <source>
        <dbReference type="SAM" id="Phobius"/>
    </source>
</evidence>
<keyword evidence="2" id="KW-1133">Transmembrane helix</keyword>
<reference evidence="3 4" key="1">
    <citation type="submission" date="2018-06" db="EMBL/GenBank/DDBJ databases">
        <title>Streptacidiphilus pinicola sp. nov., isolated from pine grove soil.</title>
        <authorList>
            <person name="Roh S.G."/>
            <person name="Park S."/>
            <person name="Kim M.-K."/>
            <person name="Yun B.-R."/>
            <person name="Park J."/>
            <person name="Kim M.J."/>
            <person name="Kim Y.S."/>
            <person name="Kim S.B."/>
        </authorList>
    </citation>
    <scope>NUCLEOTIDE SEQUENCE [LARGE SCALE GENOMIC DNA]</scope>
    <source>
        <strain evidence="3 4">MMS16-CNU450</strain>
    </source>
</reference>
<keyword evidence="2" id="KW-0812">Transmembrane</keyword>
<comment type="caution">
    <text evidence="3">The sequence shown here is derived from an EMBL/GenBank/DDBJ whole genome shotgun (WGS) entry which is preliminary data.</text>
</comment>